<dbReference type="AlphaFoldDB" id="A0A7W2EJD3"/>
<dbReference type="RefSeq" id="WP_182219151.1">
    <property type="nucleotide sequence ID" value="NZ_JACEZS010000013.1"/>
</dbReference>
<dbReference type="InterPro" id="IPR016187">
    <property type="entry name" value="CTDL_fold"/>
</dbReference>
<evidence type="ECO:0000256" key="1">
    <source>
        <dbReference type="SAM" id="SignalP"/>
    </source>
</evidence>
<dbReference type="PROSITE" id="PS50041">
    <property type="entry name" value="C_TYPE_LECTIN_2"/>
    <property type="match status" value="1"/>
</dbReference>
<dbReference type="Proteomes" id="UP000566711">
    <property type="component" value="Unassembled WGS sequence"/>
</dbReference>
<dbReference type="SMART" id="SM00034">
    <property type="entry name" value="CLECT"/>
    <property type="match status" value="1"/>
</dbReference>
<dbReference type="SUPFAM" id="SSF56436">
    <property type="entry name" value="C-type lectin-like"/>
    <property type="match status" value="1"/>
</dbReference>
<dbReference type="Gene3D" id="3.10.100.10">
    <property type="entry name" value="Mannose-Binding Protein A, subunit A"/>
    <property type="match status" value="1"/>
</dbReference>
<dbReference type="EMBL" id="JACEZS010000013">
    <property type="protein sequence ID" value="MBA5606929.1"/>
    <property type="molecule type" value="Genomic_DNA"/>
</dbReference>
<accession>A0A7W2EJD3</accession>
<protein>
    <submittedName>
        <fullName evidence="3">PEP-CTERM sorting domain-containing protein</fullName>
    </submittedName>
</protein>
<organism evidence="3 4">
    <name type="scientific">Rugamonas fusca</name>
    <dbReference type="NCBI Taxonomy" id="2758568"/>
    <lineage>
        <taxon>Bacteria</taxon>
        <taxon>Pseudomonadati</taxon>
        <taxon>Pseudomonadota</taxon>
        <taxon>Betaproteobacteria</taxon>
        <taxon>Burkholderiales</taxon>
        <taxon>Oxalobacteraceae</taxon>
        <taxon>Telluria group</taxon>
        <taxon>Rugamonas</taxon>
    </lineage>
</organism>
<feature type="domain" description="C-type lectin" evidence="2">
    <location>
        <begin position="31"/>
        <end position="131"/>
    </location>
</feature>
<comment type="caution">
    <text evidence="3">The sequence shown here is derived from an EMBL/GenBank/DDBJ whole genome shotgun (WGS) entry which is preliminary data.</text>
</comment>
<dbReference type="InterPro" id="IPR050111">
    <property type="entry name" value="C-type_lectin/snaclec_domain"/>
</dbReference>
<name>A0A7W2EJD3_9BURK</name>
<gene>
    <name evidence="3" type="ORF">H3H36_16350</name>
</gene>
<dbReference type="PANTHER" id="PTHR22803">
    <property type="entry name" value="MANNOSE, PHOSPHOLIPASE, LECTIN RECEPTOR RELATED"/>
    <property type="match status" value="1"/>
</dbReference>
<evidence type="ECO:0000313" key="3">
    <source>
        <dbReference type="EMBL" id="MBA5606929.1"/>
    </source>
</evidence>
<keyword evidence="1" id="KW-0732">Signal</keyword>
<dbReference type="NCBIfam" id="TIGR02595">
    <property type="entry name" value="PEP_CTERM"/>
    <property type="match status" value="1"/>
</dbReference>
<dbReference type="InterPro" id="IPR016186">
    <property type="entry name" value="C-type_lectin-like/link_sf"/>
</dbReference>
<dbReference type="InterPro" id="IPR001304">
    <property type="entry name" value="C-type_lectin-like"/>
</dbReference>
<reference evidence="3 4" key="1">
    <citation type="submission" date="2020-07" db="EMBL/GenBank/DDBJ databases">
        <title>Novel species isolated from subtropical streams in China.</title>
        <authorList>
            <person name="Lu H."/>
        </authorList>
    </citation>
    <scope>NUCLEOTIDE SEQUENCE [LARGE SCALE GENOMIC DNA]</scope>
    <source>
        <strain evidence="3 4">FT3S</strain>
    </source>
</reference>
<dbReference type="InterPro" id="IPR013424">
    <property type="entry name" value="Ice-binding_C"/>
</dbReference>
<keyword evidence="4" id="KW-1185">Reference proteome</keyword>
<dbReference type="Pfam" id="PF00059">
    <property type="entry name" value="Lectin_C"/>
    <property type="match status" value="1"/>
</dbReference>
<feature type="chain" id="PRO_5030826578" evidence="1">
    <location>
        <begin position="22"/>
        <end position="176"/>
    </location>
</feature>
<feature type="signal peptide" evidence="1">
    <location>
        <begin position="1"/>
        <end position="21"/>
    </location>
</feature>
<proteinExistence type="predicted"/>
<evidence type="ECO:0000313" key="4">
    <source>
        <dbReference type="Proteomes" id="UP000566711"/>
    </source>
</evidence>
<sequence length="176" mass="18661">MFILKQFARSPLLLAAASAQAVTPTGVTGDFGGHHYIELSASSWTDAEAAAVAMGAHLVAVNSQAENDLLISTCGSSHALWLGFHRTGPNSTDFAWSNGDAVTYTNGAIGEPNKLFGEQYAHTYANGKWNDVSGNSIWPGPKYGVVEAVPEPGRYAMLAAGLALRGWTARRKGRPR</sequence>
<evidence type="ECO:0000259" key="2">
    <source>
        <dbReference type="PROSITE" id="PS50041"/>
    </source>
</evidence>